<reference evidence="2" key="3">
    <citation type="submission" date="2020-12" db="UniProtKB">
        <authorList>
            <consortium name="EnsemblPlants"/>
        </authorList>
    </citation>
    <scope>IDENTIFICATION</scope>
</reference>
<reference evidence="1 3" key="1">
    <citation type="journal article" date="2008" name="Science">
        <title>The Physcomitrella genome reveals evolutionary insights into the conquest of land by plants.</title>
        <authorList>
            <person name="Rensing S."/>
            <person name="Lang D."/>
            <person name="Zimmer A."/>
            <person name="Terry A."/>
            <person name="Salamov A."/>
            <person name="Shapiro H."/>
            <person name="Nishiyama T."/>
            <person name="Perroud P.-F."/>
            <person name="Lindquist E."/>
            <person name="Kamisugi Y."/>
            <person name="Tanahashi T."/>
            <person name="Sakakibara K."/>
            <person name="Fujita T."/>
            <person name="Oishi K."/>
            <person name="Shin-I T."/>
            <person name="Kuroki Y."/>
            <person name="Toyoda A."/>
            <person name="Suzuki Y."/>
            <person name="Hashimoto A."/>
            <person name="Yamaguchi K."/>
            <person name="Sugano A."/>
            <person name="Kohara Y."/>
            <person name="Fujiyama A."/>
            <person name="Anterola A."/>
            <person name="Aoki S."/>
            <person name="Ashton N."/>
            <person name="Barbazuk W.B."/>
            <person name="Barker E."/>
            <person name="Bennetzen J."/>
            <person name="Bezanilla M."/>
            <person name="Blankenship R."/>
            <person name="Cho S.H."/>
            <person name="Dutcher S."/>
            <person name="Estelle M."/>
            <person name="Fawcett J.A."/>
            <person name="Gundlach H."/>
            <person name="Hanada K."/>
            <person name="Heyl A."/>
            <person name="Hicks K.A."/>
            <person name="Hugh J."/>
            <person name="Lohr M."/>
            <person name="Mayer K."/>
            <person name="Melkozernov A."/>
            <person name="Murata T."/>
            <person name="Nelson D."/>
            <person name="Pils B."/>
            <person name="Prigge M."/>
            <person name="Reiss B."/>
            <person name="Renner T."/>
            <person name="Rombauts S."/>
            <person name="Rushton P."/>
            <person name="Sanderfoot A."/>
            <person name="Schween G."/>
            <person name="Shiu S.-H."/>
            <person name="Stueber K."/>
            <person name="Theodoulou F.L."/>
            <person name="Tu H."/>
            <person name="Van de Peer Y."/>
            <person name="Verrier P.J."/>
            <person name="Waters E."/>
            <person name="Wood A."/>
            <person name="Yang L."/>
            <person name="Cove D."/>
            <person name="Cuming A."/>
            <person name="Hasebe M."/>
            <person name="Lucas S."/>
            <person name="Mishler D.B."/>
            <person name="Reski R."/>
            <person name="Grigoriev I."/>
            <person name="Quatrano R.S."/>
            <person name="Boore J.L."/>
        </authorList>
    </citation>
    <scope>NUCLEOTIDE SEQUENCE [LARGE SCALE GENOMIC DNA]</scope>
    <source>
        <strain evidence="2 3">cv. Gransden 2004</strain>
    </source>
</reference>
<organism evidence="1">
    <name type="scientific">Physcomitrium patens</name>
    <name type="common">Spreading-leaved earth moss</name>
    <name type="synonym">Physcomitrella patens</name>
    <dbReference type="NCBI Taxonomy" id="3218"/>
    <lineage>
        <taxon>Eukaryota</taxon>
        <taxon>Viridiplantae</taxon>
        <taxon>Streptophyta</taxon>
        <taxon>Embryophyta</taxon>
        <taxon>Bryophyta</taxon>
        <taxon>Bryophytina</taxon>
        <taxon>Bryopsida</taxon>
        <taxon>Funariidae</taxon>
        <taxon>Funariales</taxon>
        <taxon>Funariaceae</taxon>
        <taxon>Physcomitrium</taxon>
    </lineage>
</organism>
<name>A0A2K1KPF1_PHYPA</name>
<gene>
    <name evidence="1" type="ORF">PHYPA_006555</name>
</gene>
<dbReference type="EnsemblPlants" id="Pp3c4_21359V3.1">
    <property type="protein sequence ID" value="Pp3c4_21359V3.1"/>
    <property type="gene ID" value="Pp3c4_21359"/>
</dbReference>
<keyword evidence="3" id="KW-1185">Reference proteome</keyword>
<evidence type="ECO:0000313" key="2">
    <source>
        <dbReference type="EnsemblPlants" id="Pp3c4_21359V3.1"/>
    </source>
</evidence>
<dbReference type="EMBL" id="ABEU02000004">
    <property type="protein sequence ID" value="PNR55658.1"/>
    <property type="molecule type" value="Genomic_DNA"/>
</dbReference>
<sequence>MPDGSAQESFHAKKWVGLIPTQGLQWKLCASICIQPLLFDGYLAPTEFPRVRDGLPSALPWTHVECDNGRTPPTHNSITHTLHIN</sequence>
<dbReference type="Gramene" id="Pp3c4_21359V3.1">
    <property type="protein sequence ID" value="Pp3c4_21359V3.1"/>
    <property type="gene ID" value="Pp3c4_21359"/>
</dbReference>
<evidence type="ECO:0000313" key="1">
    <source>
        <dbReference type="EMBL" id="PNR55658.1"/>
    </source>
</evidence>
<dbReference type="AlphaFoldDB" id="A0A2K1KPF1"/>
<accession>A0A2K1KPF1</accession>
<evidence type="ECO:0000313" key="3">
    <source>
        <dbReference type="Proteomes" id="UP000006727"/>
    </source>
</evidence>
<protein>
    <submittedName>
        <fullName evidence="1 2">Uncharacterized protein</fullName>
    </submittedName>
</protein>
<dbReference type="Proteomes" id="UP000006727">
    <property type="component" value="Chromosome 4"/>
</dbReference>
<proteinExistence type="predicted"/>
<dbReference type="InParanoid" id="A0A2K1KPF1"/>
<reference evidence="1 3" key="2">
    <citation type="journal article" date="2018" name="Plant J.">
        <title>The Physcomitrella patens chromosome-scale assembly reveals moss genome structure and evolution.</title>
        <authorList>
            <person name="Lang D."/>
            <person name="Ullrich K.K."/>
            <person name="Murat F."/>
            <person name="Fuchs J."/>
            <person name="Jenkins J."/>
            <person name="Haas F.B."/>
            <person name="Piednoel M."/>
            <person name="Gundlach H."/>
            <person name="Van Bel M."/>
            <person name="Meyberg R."/>
            <person name="Vives C."/>
            <person name="Morata J."/>
            <person name="Symeonidi A."/>
            <person name="Hiss M."/>
            <person name="Muchero W."/>
            <person name="Kamisugi Y."/>
            <person name="Saleh O."/>
            <person name="Blanc G."/>
            <person name="Decker E.L."/>
            <person name="van Gessel N."/>
            <person name="Grimwood J."/>
            <person name="Hayes R.D."/>
            <person name="Graham S.W."/>
            <person name="Gunter L.E."/>
            <person name="McDaniel S.F."/>
            <person name="Hoernstein S.N.W."/>
            <person name="Larsson A."/>
            <person name="Li F.W."/>
            <person name="Perroud P.F."/>
            <person name="Phillips J."/>
            <person name="Ranjan P."/>
            <person name="Rokshar D.S."/>
            <person name="Rothfels C.J."/>
            <person name="Schneider L."/>
            <person name="Shu S."/>
            <person name="Stevenson D.W."/>
            <person name="Thummler F."/>
            <person name="Tillich M."/>
            <person name="Villarreal Aguilar J.C."/>
            <person name="Widiez T."/>
            <person name="Wong G.K."/>
            <person name="Wymore A."/>
            <person name="Zhang Y."/>
            <person name="Zimmer A.D."/>
            <person name="Quatrano R.S."/>
            <person name="Mayer K.F.X."/>
            <person name="Goodstein D."/>
            <person name="Casacuberta J.M."/>
            <person name="Vandepoele K."/>
            <person name="Reski R."/>
            <person name="Cuming A.C."/>
            <person name="Tuskan G.A."/>
            <person name="Maumus F."/>
            <person name="Salse J."/>
            <person name="Schmutz J."/>
            <person name="Rensing S.A."/>
        </authorList>
    </citation>
    <scope>NUCLEOTIDE SEQUENCE [LARGE SCALE GENOMIC DNA]</scope>
    <source>
        <strain evidence="2 3">cv. Gransden 2004</strain>
    </source>
</reference>